<dbReference type="PANTHER" id="PTHR43275:SF1">
    <property type="entry name" value="D-MALATE DEHYDROGENASE [DECARBOXYLATING]"/>
    <property type="match status" value="1"/>
</dbReference>
<dbReference type="PANTHER" id="PTHR43275">
    <property type="entry name" value="D-MALATE DEHYDROGENASE [DECARBOXYLATING]"/>
    <property type="match status" value="1"/>
</dbReference>
<keyword evidence="3" id="KW-0479">Metal-binding</keyword>
<gene>
    <name evidence="8" type="ORF">GCM10023262_13260</name>
</gene>
<keyword evidence="6" id="KW-0464">Manganese</keyword>
<keyword evidence="5" id="KW-0520">NAD</keyword>
<evidence type="ECO:0000256" key="6">
    <source>
        <dbReference type="ARBA" id="ARBA00023211"/>
    </source>
</evidence>
<dbReference type="InterPro" id="IPR050501">
    <property type="entry name" value="ICDH/IPMDH"/>
</dbReference>
<evidence type="ECO:0000259" key="7">
    <source>
        <dbReference type="SMART" id="SM01329"/>
    </source>
</evidence>
<keyword evidence="4" id="KW-0560">Oxidoreductase</keyword>
<sequence length="255" mass="28298">MAILVGNAILKEFVEPSKASQLSDVFPLVQLRQKLDLFANIHPIRYIIGPKKPFHFCVISDNSEGLYTERNSRGIPSEEAAWLRQLNLEKFGLKEAAWTVHLQTRFGLERLFEYAFSYARAHGCKRVTFADKPNIMGKSGQFAQEIFEKIAQNYPEIEAEIHDVNTVSLWIATKPERFGVIVADSMFGDILSNCSAGVMGGLELAPCAMVGSKVACFKPVHDSAPHISGQNKANPSAMLYTTALLLNYLGFQDAV</sequence>
<comment type="cofactor">
    <cofactor evidence="2">
        <name>Mg(2+)</name>
        <dbReference type="ChEBI" id="CHEBI:18420"/>
    </cofactor>
</comment>
<evidence type="ECO:0000256" key="4">
    <source>
        <dbReference type="ARBA" id="ARBA00023002"/>
    </source>
</evidence>
<dbReference type="Gene3D" id="3.40.718.10">
    <property type="entry name" value="Isopropylmalate Dehydrogenase"/>
    <property type="match status" value="1"/>
</dbReference>
<name>A0ABP8VK93_9HYPH</name>
<comment type="caution">
    <text evidence="8">The sequence shown here is derived from an EMBL/GenBank/DDBJ whole genome shotgun (WGS) entry which is preliminary data.</text>
</comment>
<dbReference type="EMBL" id="BAABJA010000010">
    <property type="protein sequence ID" value="GAA4665606.1"/>
    <property type="molecule type" value="Genomic_DNA"/>
</dbReference>
<dbReference type="Proteomes" id="UP001501699">
    <property type="component" value="Unassembled WGS sequence"/>
</dbReference>
<dbReference type="Pfam" id="PF00180">
    <property type="entry name" value="Iso_dh"/>
    <property type="match status" value="1"/>
</dbReference>
<reference evidence="9" key="1">
    <citation type="journal article" date="2019" name="Int. J. Syst. Evol. Microbiol.">
        <title>The Global Catalogue of Microorganisms (GCM) 10K type strain sequencing project: providing services to taxonomists for standard genome sequencing and annotation.</title>
        <authorList>
            <consortium name="The Broad Institute Genomics Platform"/>
            <consortium name="The Broad Institute Genome Sequencing Center for Infectious Disease"/>
            <person name="Wu L."/>
            <person name="Ma J."/>
        </authorList>
    </citation>
    <scope>NUCLEOTIDE SEQUENCE [LARGE SCALE GENOMIC DNA]</scope>
    <source>
        <strain evidence="9">JCM 17714</strain>
    </source>
</reference>
<dbReference type="InterPro" id="IPR024084">
    <property type="entry name" value="IsoPropMal-DH-like_dom"/>
</dbReference>
<organism evidence="8 9">
    <name type="scientific">Bartonella pachyuromydis</name>
    <dbReference type="NCBI Taxonomy" id="931097"/>
    <lineage>
        <taxon>Bacteria</taxon>
        <taxon>Pseudomonadati</taxon>
        <taxon>Pseudomonadota</taxon>
        <taxon>Alphaproteobacteria</taxon>
        <taxon>Hyphomicrobiales</taxon>
        <taxon>Bartonellaceae</taxon>
        <taxon>Bartonella</taxon>
    </lineage>
</organism>
<dbReference type="SUPFAM" id="SSF53659">
    <property type="entry name" value="Isocitrate/Isopropylmalate dehydrogenase-like"/>
    <property type="match status" value="1"/>
</dbReference>
<comment type="cofactor">
    <cofactor evidence="1">
        <name>Mn(2+)</name>
        <dbReference type="ChEBI" id="CHEBI:29035"/>
    </cofactor>
</comment>
<feature type="domain" description="Isopropylmalate dehydrogenase-like" evidence="7">
    <location>
        <begin position="1"/>
        <end position="255"/>
    </location>
</feature>
<evidence type="ECO:0000256" key="1">
    <source>
        <dbReference type="ARBA" id="ARBA00001936"/>
    </source>
</evidence>
<evidence type="ECO:0000256" key="2">
    <source>
        <dbReference type="ARBA" id="ARBA00001946"/>
    </source>
</evidence>
<evidence type="ECO:0000256" key="5">
    <source>
        <dbReference type="ARBA" id="ARBA00023027"/>
    </source>
</evidence>
<keyword evidence="9" id="KW-1185">Reference proteome</keyword>
<evidence type="ECO:0000313" key="8">
    <source>
        <dbReference type="EMBL" id="GAA4665606.1"/>
    </source>
</evidence>
<evidence type="ECO:0000313" key="9">
    <source>
        <dbReference type="Proteomes" id="UP001501699"/>
    </source>
</evidence>
<dbReference type="SMART" id="SM01329">
    <property type="entry name" value="Iso_dh"/>
    <property type="match status" value="1"/>
</dbReference>
<accession>A0ABP8VK93</accession>
<protein>
    <recommendedName>
        <fullName evidence="7">Isopropylmalate dehydrogenase-like domain-containing protein</fullName>
    </recommendedName>
</protein>
<evidence type="ECO:0000256" key="3">
    <source>
        <dbReference type="ARBA" id="ARBA00022723"/>
    </source>
</evidence>
<proteinExistence type="predicted"/>